<evidence type="ECO:0000256" key="1">
    <source>
        <dbReference type="ARBA" id="ARBA00008898"/>
    </source>
</evidence>
<accession>W5THD2</accession>
<evidence type="ECO:0000256" key="2">
    <source>
        <dbReference type="ARBA" id="ARBA00023002"/>
    </source>
</evidence>
<dbReference type="AlphaFoldDB" id="W5THD2"/>
<dbReference type="GO" id="GO:0042602">
    <property type="term" value="F:riboflavin reductase (NADPH) activity"/>
    <property type="evidence" value="ECO:0007669"/>
    <property type="project" value="TreeGrafter"/>
</dbReference>
<organism evidence="4 5">
    <name type="scientific">Nocardia nova SH22a</name>
    <dbReference type="NCBI Taxonomy" id="1415166"/>
    <lineage>
        <taxon>Bacteria</taxon>
        <taxon>Bacillati</taxon>
        <taxon>Actinomycetota</taxon>
        <taxon>Actinomycetes</taxon>
        <taxon>Mycobacteriales</taxon>
        <taxon>Nocardiaceae</taxon>
        <taxon>Nocardia</taxon>
    </lineage>
</organism>
<reference evidence="4 5" key="1">
    <citation type="journal article" date="2014" name="Appl. Environ. Microbiol.">
        <title>Insights into the Microbial Degradation of Rubber and Gutta-Percha by Analysis of the Complete Genome of Nocardia nova SH22a.</title>
        <authorList>
            <person name="Luo Q."/>
            <person name="Hiessl S."/>
            <person name="Poehlein A."/>
            <person name="Daniel R."/>
            <person name="Steinbuchel A."/>
        </authorList>
    </citation>
    <scope>NUCLEOTIDE SEQUENCE [LARGE SCALE GENOMIC DNA]</scope>
    <source>
        <strain evidence="4">SH22a</strain>
    </source>
</reference>
<dbReference type="STRING" id="1415166.NONO_c37850"/>
<proteinExistence type="inferred from homology"/>
<dbReference type="KEGG" id="nno:NONO_c37850"/>
<dbReference type="PATRIC" id="fig|1415166.3.peg.3883"/>
<evidence type="ECO:0000313" key="4">
    <source>
        <dbReference type="EMBL" id="AHH18569.1"/>
    </source>
</evidence>
<gene>
    <name evidence="4" type="ORF">NONO_c37850</name>
</gene>
<dbReference type="EMBL" id="CP006850">
    <property type="protein sequence ID" value="AHH18569.1"/>
    <property type="molecule type" value="Genomic_DNA"/>
</dbReference>
<name>W5THD2_9NOCA</name>
<protein>
    <submittedName>
        <fullName evidence="4">Putative oxidoreductase</fullName>
    </submittedName>
</protein>
<dbReference type="InterPro" id="IPR002563">
    <property type="entry name" value="Flavin_Rdtase-like_dom"/>
</dbReference>
<dbReference type="SUPFAM" id="SSF50475">
    <property type="entry name" value="FMN-binding split barrel"/>
    <property type="match status" value="1"/>
</dbReference>
<sequence>MIYYADHSEKGRAAMLDQQFRDLMAGVCAPVTVVATANENGPHGATVSSLASLSLRPALLSIALDRRSTLLSRIEESGRFAVNILSSAQDELAMMFASRGADRFSATGWSLAEGLPRLDGVAGWAACELWQTVEAGDHLLLIGLVTRAASTQRAPLVYGYRTFGTHSRFAARPRTPIVDGITACSH</sequence>
<dbReference type="Proteomes" id="UP000019150">
    <property type="component" value="Chromosome"/>
</dbReference>
<dbReference type="InterPro" id="IPR050268">
    <property type="entry name" value="NADH-dep_flavin_reductase"/>
</dbReference>
<dbReference type="GO" id="GO:0010181">
    <property type="term" value="F:FMN binding"/>
    <property type="evidence" value="ECO:0007669"/>
    <property type="project" value="InterPro"/>
</dbReference>
<comment type="similarity">
    <text evidence="1">Belongs to the non-flavoprotein flavin reductase family.</text>
</comment>
<dbReference type="PANTHER" id="PTHR30466">
    <property type="entry name" value="FLAVIN REDUCTASE"/>
    <property type="match status" value="1"/>
</dbReference>
<dbReference type="RefSeq" id="WP_237754906.1">
    <property type="nucleotide sequence ID" value="NZ_CP006850.1"/>
</dbReference>
<dbReference type="eggNOG" id="COG1853">
    <property type="taxonomic scope" value="Bacteria"/>
</dbReference>
<dbReference type="Pfam" id="PF01613">
    <property type="entry name" value="Flavin_Reduct"/>
    <property type="match status" value="1"/>
</dbReference>
<keyword evidence="2" id="KW-0560">Oxidoreductase</keyword>
<evidence type="ECO:0000313" key="5">
    <source>
        <dbReference type="Proteomes" id="UP000019150"/>
    </source>
</evidence>
<dbReference type="PANTHER" id="PTHR30466:SF1">
    <property type="entry name" value="FMN REDUCTASE (NADH) RUTF"/>
    <property type="match status" value="1"/>
</dbReference>
<evidence type="ECO:0000259" key="3">
    <source>
        <dbReference type="SMART" id="SM00903"/>
    </source>
</evidence>
<dbReference type="SMART" id="SM00903">
    <property type="entry name" value="Flavin_Reduct"/>
    <property type="match status" value="1"/>
</dbReference>
<dbReference type="Gene3D" id="2.30.110.10">
    <property type="entry name" value="Electron Transport, Fmn-binding Protein, Chain A"/>
    <property type="match status" value="1"/>
</dbReference>
<dbReference type="HOGENOM" id="CLU_059021_1_2_11"/>
<keyword evidence="5" id="KW-1185">Reference proteome</keyword>
<feature type="domain" description="Flavin reductase like" evidence="3">
    <location>
        <begin position="24"/>
        <end position="165"/>
    </location>
</feature>
<dbReference type="InterPro" id="IPR012349">
    <property type="entry name" value="Split_barrel_FMN-bd"/>
</dbReference>